<dbReference type="PROSITE" id="PS00138">
    <property type="entry name" value="SUBTILASE_SER"/>
    <property type="match status" value="1"/>
</dbReference>
<dbReference type="AlphaFoldDB" id="A0A2P5Z9S5"/>
<dbReference type="Pfam" id="PF00082">
    <property type="entry name" value="Peptidase_S8"/>
    <property type="match status" value="1"/>
</dbReference>
<proteinExistence type="inferred from homology"/>
<keyword evidence="2 6" id="KW-0645">Protease</keyword>
<dbReference type="PROSITE" id="PS51892">
    <property type="entry name" value="SUBTILASE"/>
    <property type="match status" value="1"/>
</dbReference>
<accession>A0A2P5Z9S5</accession>
<reference evidence="9 10" key="1">
    <citation type="submission" date="2016-08" db="EMBL/GenBank/DDBJ databases">
        <authorList>
            <person name="Seilhamer J.J."/>
        </authorList>
    </citation>
    <scope>NUCLEOTIDE SEQUENCE [LARGE SCALE GENOMIC DNA]</scope>
    <source>
        <strain evidence="9 10">CFBP4641</strain>
    </source>
</reference>
<dbReference type="EMBL" id="MDEK01000001">
    <property type="protein sequence ID" value="PPU85359.1"/>
    <property type="molecule type" value="Genomic_DNA"/>
</dbReference>
<dbReference type="InterPro" id="IPR023828">
    <property type="entry name" value="Peptidase_S8_Ser-AS"/>
</dbReference>
<evidence type="ECO:0000256" key="5">
    <source>
        <dbReference type="PIRSR" id="PIRSR615500-1"/>
    </source>
</evidence>
<evidence type="ECO:0000256" key="1">
    <source>
        <dbReference type="ARBA" id="ARBA00011073"/>
    </source>
</evidence>
<protein>
    <submittedName>
        <fullName evidence="9">Peptidase S8</fullName>
    </submittedName>
</protein>
<dbReference type="GO" id="GO:0004252">
    <property type="term" value="F:serine-type endopeptidase activity"/>
    <property type="evidence" value="ECO:0007669"/>
    <property type="project" value="UniProtKB-UniRule"/>
</dbReference>
<dbReference type="InterPro" id="IPR050131">
    <property type="entry name" value="Peptidase_S8_subtilisin-like"/>
</dbReference>
<sequence>MPIRRPALAIGICAVLASGILAGGKAEAAAHLDSLLESKLANAPLTDELQIVITYKQSKPVSAAQLTALKALGITRGVSMQTLPIAGALATPEEILALAERDDVASIYYNAPLRYFNQDAREATGVDRAQSNPGDFGRTVPYTGRGVGVLINDSGIDATHRDLAYGDRVVQNVLANTNLHNLNSMLPVTYVEGVPNTDAGSGHGTHCAGTVGGSGAQSGGKYRGVATGASLVGYGSSGVLLVLDAVGGLDYAASHQNSFKDPIRVVSNSWGTSGKFDPADPVNVATYELYKRGIVSVFAAGNDGPKEDTHNPYAQAPWVISVAAGNVDGTLADFSSRGKAGERDTFTTADGKSWTHINEPSITAPGVDIISTRASTGLLPPLAAQKDEKLIAPAQLPFYTTMSGTSMATPHVAGVVALVLEANPNLTPDQVKDLIERTATPMAGRASWEVGAGYLNAYSALREASKK</sequence>
<feature type="active site" description="Charge relay system" evidence="5 6">
    <location>
        <position position="203"/>
    </location>
</feature>
<dbReference type="GO" id="GO:0006508">
    <property type="term" value="P:proteolysis"/>
    <property type="evidence" value="ECO:0007669"/>
    <property type="project" value="UniProtKB-KW"/>
</dbReference>
<feature type="signal peptide" evidence="7">
    <location>
        <begin position="1"/>
        <end position="28"/>
    </location>
</feature>
<dbReference type="InterPro" id="IPR022398">
    <property type="entry name" value="Peptidase_S8_His-AS"/>
</dbReference>
<dbReference type="RefSeq" id="WP_019802223.1">
    <property type="nucleotide sequence ID" value="NZ_CP132343.1"/>
</dbReference>
<evidence type="ECO:0000256" key="3">
    <source>
        <dbReference type="ARBA" id="ARBA00022801"/>
    </source>
</evidence>
<feature type="active site" description="Charge relay system" evidence="5 6">
    <location>
        <position position="406"/>
    </location>
</feature>
<comment type="similarity">
    <text evidence="1 6">Belongs to the peptidase S8 family.</text>
</comment>
<evidence type="ECO:0000256" key="7">
    <source>
        <dbReference type="SAM" id="SignalP"/>
    </source>
</evidence>
<dbReference type="InterPro" id="IPR000209">
    <property type="entry name" value="Peptidase_S8/S53_dom"/>
</dbReference>
<dbReference type="InterPro" id="IPR015500">
    <property type="entry name" value="Peptidase_S8_subtilisin-rel"/>
</dbReference>
<feature type="active site" description="Charge relay system" evidence="5 6">
    <location>
        <position position="153"/>
    </location>
</feature>
<evidence type="ECO:0000256" key="4">
    <source>
        <dbReference type="ARBA" id="ARBA00022825"/>
    </source>
</evidence>
<evidence type="ECO:0000313" key="10">
    <source>
        <dbReference type="Proteomes" id="UP000247346"/>
    </source>
</evidence>
<dbReference type="SUPFAM" id="SSF52743">
    <property type="entry name" value="Subtilisin-like"/>
    <property type="match status" value="1"/>
</dbReference>
<organism evidence="9 10">
    <name type="scientific">Xanthomonas sacchari</name>
    <dbReference type="NCBI Taxonomy" id="56458"/>
    <lineage>
        <taxon>Bacteria</taxon>
        <taxon>Pseudomonadati</taxon>
        <taxon>Pseudomonadota</taxon>
        <taxon>Gammaproteobacteria</taxon>
        <taxon>Lysobacterales</taxon>
        <taxon>Lysobacteraceae</taxon>
        <taxon>Xanthomonas</taxon>
    </lineage>
</organism>
<dbReference type="PROSITE" id="PS00137">
    <property type="entry name" value="SUBTILASE_HIS"/>
    <property type="match status" value="1"/>
</dbReference>
<evidence type="ECO:0000313" key="9">
    <source>
        <dbReference type="EMBL" id="PPU85359.1"/>
    </source>
</evidence>
<dbReference type="Proteomes" id="UP000247346">
    <property type="component" value="Unassembled WGS sequence"/>
</dbReference>
<feature type="chain" id="PRO_5015138629" evidence="7">
    <location>
        <begin position="29"/>
        <end position="467"/>
    </location>
</feature>
<feature type="domain" description="Peptidase S8/S53" evidence="8">
    <location>
        <begin position="144"/>
        <end position="442"/>
    </location>
</feature>
<dbReference type="PANTHER" id="PTHR43806">
    <property type="entry name" value="PEPTIDASE S8"/>
    <property type="match status" value="1"/>
</dbReference>
<dbReference type="STRING" id="56458.SB85_04095"/>
<keyword evidence="7" id="KW-0732">Signal</keyword>
<dbReference type="PANTHER" id="PTHR43806:SF11">
    <property type="entry name" value="CEREVISIN-RELATED"/>
    <property type="match status" value="1"/>
</dbReference>
<keyword evidence="4 6" id="KW-0720">Serine protease</keyword>
<dbReference type="Gene3D" id="3.40.50.200">
    <property type="entry name" value="Peptidase S8/S53 domain"/>
    <property type="match status" value="1"/>
</dbReference>
<dbReference type="PRINTS" id="PR00723">
    <property type="entry name" value="SUBTILISIN"/>
</dbReference>
<gene>
    <name evidence="9" type="ORF">XsacCFBP4641_01850</name>
</gene>
<comment type="caution">
    <text evidence="9">The sequence shown here is derived from an EMBL/GenBank/DDBJ whole genome shotgun (WGS) entry which is preliminary data.</text>
</comment>
<evidence type="ECO:0000256" key="6">
    <source>
        <dbReference type="PROSITE-ProRule" id="PRU01240"/>
    </source>
</evidence>
<name>A0A2P5Z9S5_9XANT</name>
<dbReference type="InterPro" id="IPR036852">
    <property type="entry name" value="Peptidase_S8/S53_dom_sf"/>
</dbReference>
<evidence type="ECO:0000256" key="2">
    <source>
        <dbReference type="ARBA" id="ARBA00022670"/>
    </source>
</evidence>
<dbReference type="OrthoDB" id="9790784at2"/>
<evidence type="ECO:0000259" key="8">
    <source>
        <dbReference type="Pfam" id="PF00082"/>
    </source>
</evidence>
<dbReference type="GeneID" id="93879578"/>
<keyword evidence="3 6" id="KW-0378">Hydrolase</keyword>